<evidence type="ECO:0000259" key="3">
    <source>
        <dbReference type="Pfam" id="PF16344"/>
    </source>
</evidence>
<feature type="domain" description="FecR protein" evidence="2">
    <location>
        <begin position="154"/>
        <end position="239"/>
    </location>
</feature>
<evidence type="ECO:0000256" key="1">
    <source>
        <dbReference type="SAM" id="Phobius"/>
    </source>
</evidence>
<evidence type="ECO:0000259" key="2">
    <source>
        <dbReference type="Pfam" id="PF04773"/>
    </source>
</evidence>
<dbReference type="Gene3D" id="2.60.120.1440">
    <property type="match status" value="1"/>
</dbReference>
<evidence type="ECO:0000313" key="5">
    <source>
        <dbReference type="Proteomes" id="UP001304671"/>
    </source>
</evidence>
<gene>
    <name evidence="4" type="ORF">VB264_06805</name>
</gene>
<dbReference type="InterPro" id="IPR012373">
    <property type="entry name" value="Ferrdict_sens_TM"/>
</dbReference>
<accession>A0ABU5QL66</accession>
<dbReference type="Pfam" id="PF04773">
    <property type="entry name" value="FecR"/>
    <property type="match status" value="1"/>
</dbReference>
<proteinExistence type="predicted"/>
<dbReference type="PIRSF" id="PIRSF018266">
    <property type="entry name" value="FecR"/>
    <property type="match status" value="1"/>
</dbReference>
<dbReference type="EMBL" id="JAYFUL010000007">
    <property type="protein sequence ID" value="MEA5257484.1"/>
    <property type="molecule type" value="Genomic_DNA"/>
</dbReference>
<dbReference type="Pfam" id="PF16344">
    <property type="entry name" value="FecR_C"/>
    <property type="match status" value="1"/>
</dbReference>
<keyword evidence="1" id="KW-1133">Transmembrane helix</keyword>
<comment type="caution">
    <text evidence="4">The sequence shown here is derived from an EMBL/GenBank/DDBJ whole genome shotgun (WGS) entry which is preliminary data.</text>
</comment>
<dbReference type="PANTHER" id="PTHR30273:SF2">
    <property type="entry name" value="PROTEIN FECR"/>
    <property type="match status" value="1"/>
</dbReference>
<dbReference type="InterPro" id="IPR006860">
    <property type="entry name" value="FecR"/>
</dbReference>
<organism evidence="4 5">
    <name type="scientific">Arcicella aquatica</name>
    <dbReference type="NCBI Taxonomy" id="217141"/>
    <lineage>
        <taxon>Bacteria</taxon>
        <taxon>Pseudomonadati</taxon>
        <taxon>Bacteroidota</taxon>
        <taxon>Cytophagia</taxon>
        <taxon>Cytophagales</taxon>
        <taxon>Flectobacillaceae</taxon>
        <taxon>Arcicella</taxon>
    </lineage>
</organism>
<dbReference type="PANTHER" id="PTHR30273">
    <property type="entry name" value="PERIPLASMIC SIGNAL SENSOR AND SIGMA FACTOR ACTIVATOR FECR-RELATED"/>
    <property type="match status" value="1"/>
</dbReference>
<dbReference type="RefSeq" id="WP_323247892.1">
    <property type="nucleotide sequence ID" value="NZ_JAYFUL010000007.1"/>
</dbReference>
<dbReference type="Proteomes" id="UP001304671">
    <property type="component" value="Unassembled WGS sequence"/>
</dbReference>
<feature type="domain" description="Protein FecR C-terminal" evidence="3">
    <location>
        <begin position="298"/>
        <end position="365"/>
    </location>
</feature>
<keyword evidence="1" id="KW-0472">Membrane</keyword>
<protein>
    <submittedName>
        <fullName evidence="4">FecR family protein</fullName>
    </submittedName>
</protein>
<dbReference type="InterPro" id="IPR032508">
    <property type="entry name" value="FecR_C"/>
</dbReference>
<dbReference type="Gene3D" id="3.55.50.30">
    <property type="match status" value="1"/>
</dbReference>
<keyword evidence="5" id="KW-1185">Reference proteome</keyword>
<keyword evidence="1" id="KW-0812">Transmembrane</keyword>
<sequence>MKNYRDFNTEDFVWDINFRNWVLSPNREVNAFWEKWLEANPEKTPQVEKAKSIVKALVIKDLSLEKTEVEELVKNTVSKIDEQENNTTKKIRWFSTSKNQWLKVAALIAIIIGLGITYHQLLNEINEPKGIYEKHVAANPEKLIEVKNDHESPLPIQLIDGSLVLLKKGSKISYLKQFEGNNREIYLSGEAFFEVTKNPEKPFLVYANGLITKVLGTSFTVRAYDKEKEVTVEVKTGKVSVFAQSDTRVEEKATSRELKGVVLTPNQKIVYAREEVRMDKLLVELPKITIKKNTKPQFEFEDTPVSEVLQTLEKAYSIDIVFDEELLSNCPLTASLTDLQLFDKLDIICKGVEARYEILDGQIVIYSKGCK</sequence>
<feature type="transmembrane region" description="Helical" evidence="1">
    <location>
        <begin position="101"/>
        <end position="121"/>
    </location>
</feature>
<reference evidence="4 5" key="1">
    <citation type="submission" date="2023-12" db="EMBL/GenBank/DDBJ databases">
        <title>Novel species of the genus Arcicella isolated from rivers.</title>
        <authorList>
            <person name="Lu H."/>
        </authorList>
    </citation>
    <scope>NUCLEOTIDE SEQUENCE [LARGE SCALE GENOMIC DNA]</scope>
    <source>
        <strain evidence="4 5">LMG 21963</strain>
    </source>
</reference>
<name>A0ABU5QL66_9BACT</name>
<evidence type="ECO:0000313" key="4">
    <source>
        <dbReference type="EMBL" id="MEA5257484.1"/>
    </source>
</evidence>